<reference evidence="2 3" key="1">
    <citation type="journal article" date="2016" name="Nat. Commun.">
        <title>Thousands of microbial genomes shed light on interconnected biogeochemical processes in an aquifer system.</title>
        <authorList>
            <person name="Anantharaman K."/>
            <person name="Brown C.T."/>
            <person name="Hug L.A."/>
            <person name="Sharon I."/>
            <person name="Castelle C.J."/>
            <person name="Probst A.J."/>
            <person name="Thomas B.C."/>
            <person name="Singh A."/>
            <person name="Wilkins M.J."/>
            <person name="Karaoz U."/>
            <person name="Brodie E.L."/>
            <person name="Williams K.H."/>
            <person name="Hubbard S.S."/>
            <person name="Banfield J.F."/>
        </authorList>
    </citation>
    <scope>NUCLEOTIDE SEQUENCE [LARGE SCALE GENOMIC DNA]</scope>
</reference>
<proteinExistence type="predicted"/>
<gene>
    <name evidence="2" type="ORF">A2725_01875</name>
</gene>
<feature type="compositionally biased region" description="Basic and acidic residues" evidence="1">
    <location>
        <begin position="39"/>
        <end position="49"/>
    </location>
</feature>
<protein>
    <submittedName>
        <fullName evidence="2">Uncharacterized protein</fullName>
    </submittedName>
</protein>
<name>A0A1F6LKZ0_9BACT</name>
<feature type="region of interest" description="Disordered" evidence="1">
    <location>
        <begin position="26"/>
        <end position="49"/>
    </location>
</feature>
<dbReference type="AlphaFoldDB" id="A0A1F6LKZ0"/>
<dbReference type="EMBL" id="MFPS01000005">
    <property type="protein sequence ID" value="OGH59963.1"/>
    <property type="molecule type" value="Genomic_DNA"/>
</dbReference>
<comment type="caution">
    <text evidence="2">The sequence shown here is derived from an EMBL/GenBank/DDBJ whole genome shotgun (WGS) entry which is preliminary data.</text>
</comment>
<accession>A0A1F6LKZ0</accession>
<organism evidence="2 3">
    <name type="scientific">Candidatus Magasanikbacteria bacterium RIFCSPHIGHO2_01_FULL_33_34</name>
    <dbReference type="NCBI Taxonomy" id="1798671"/>
    <lineage>
        <taxon>Bacteria</taxon>
        <taxon>Candidatus Magasanikiibacteriota</taxon>
    </lineage>
</organism>
<sequence>MACQICFYGENGSGVQLHDKGCPNNGGNQEEYSAGVQDGRLKREPTKKTSDSYMLGYRLGKAPA</sequence>
<evidence type="ECO:0000256" key="1">
    <source>
        <dbReference type="SAM" id="MobiDB-lite"/>
    </source>
</evidence>
<evidence type="ECO:0000313" key="3">
    <source>
        <dbReference type="Proteomes" id="UP000177067"/>
    </source>
</evidence>
<evidence type="ECO:0000313" key="2">
    <source>
        <dbReference type="EMBL" id="OGH59963.1"/>
    </source>
</evidence>
<dbReference type="Proteomes" id="UP000177067">
    <property type="component" value="Unassembled WGS sequence"/>
</dbReference>